<keyword evidence="2" id="KW-0949">S-adenosyl-L-methionine</keyword>
<dbReference type="Pfam" id="PF00856">
    <property type="entry name" value="SET"/>
    <property type="match status" value="1"/>
</dbReference>
<feature type="domain" description="Post-SET" evidence="4">
    <location>
        <begin position="112"/>
        <end position="128"/>
    </location>
</feature>
<dbReference type="OrthoDB" id="9804945at2"/>
<sequence length="159" mass="17616">MEIRVAGDARIDVLRNDDGYSRALVAVAIGKDEVLAQFGARETLATPNYLTVQTGPETHILLAPEHLQYINHSCEPNVFFDTTRMEIIALRDIAAGEECTFFYPSTEWTMDRAFDCLCGSSACLGRIAGADMLDADALERYAFNQHILDRLAERLAEAA</sequence>
<dbReference type="InterPro" id="IPR001214">
    <property type="entry name" value="SET_dom"/>
</dbReference>
<feature type="domain" description="SET" evidence="3">
    <location>
        <begin position="9"/>
        <end position="104"/>
    </location>
</feature>
<accession>A0A117UY58</accession>
<dbReference type="RefSeq" id="WP_067907966.1">
    <property type="nucleotide sequence ID" value="NZ_KQ954244.1"/>
</dbReference>
<dbReference type="PROSITE" id="PS50868">
    <property type="entry name" value="POST_SET"/>
    <property type="match status" value="1"/>
</dbReference>
<dbReference type="InterPro" id="IPR046341">
    <property type="entry name" value="SET_dom_sf"/>
</dbReference>
<keyword evidence="1" id="KW-0808">Transferase</keyword>
<evidence type="ECO:0000256" key="1">
    <source>
        <dbReference type="ARBA" id="ARBA00022679"/>
    </source>
</evidence>
<dbReference type="Gene3D" id="2.170.270.10">
    <property type="entry name" value="SET domain"/>
    <property type="match status" value="1"/>
</dbReference>
<keyword evidence="6" id="KW-1185">Reference proteome</keyword>
<evidence type="ECO:0000259" key="3">
    <source>
        <dbReference type="PROSITE" id="PS50280"/>
    </source>
</evidence>
<dbReference type="PANTHER" id="PTHR12350:SF19">
    <property type="entry name" value="SET DOMAIN-CONTAINING PROTEIN"/>
    <property type="match status" value="1"/>
</dbReference>
<evidence type="ECO:0000259" key="4">
    <source>
        <dbReference type="PROSITE" id="PS50868"/>
    </source>
</evidence>
<dbReference type="PROSITE" id="PS50280">
    <property type="entry name" value="SET"/>
    <property type="match status" value="1"/>
</dbReference>
<gene>
    <name evidence="5" type="ORF">AQZ52_07430</name>
</gene>
<dbReference type="SUPFAM" id="SSF82199">
    <property type="entry name" value="SET domain"/>
    <property type="match status" value="1"/>
</dbReference>
<dbReference type="InterPro" id="IPR053201">
    <property type="entry name" value="Flavunoidine_N-MTase"/>
</dbReference>
<reference evidence="5 6" key="1">
    <citation type="submission" date="2015-10" db="EMBL/GenBank/DDBJ databases">
        <title>Draft genome sequence of Novosphingobium fuchskuhlense DSM 25065 isolated from a surface water sample of the southwest basin of Lake Grosse Fuchskuhle.</title>
        <authorList>
            <person name="Ruckert C."/>
            <person name="Winkler A."/>
            <person name="Glaeser J."/>
            <person name="Grossart H.-P."/>
            <person name="Kalinowski J."/>
            <person name="Glaeser S."/>
        </authorList>
    </citation>
    <scope>NUCLEOTIDE SEQUENCE [LARGE SCALE GENOMIC DNA]</scope>
    <source>
        <strain evidence="5 6">FNE08-7</strain>
    </source>
</reference>
<evidence type="ECO:0000313" key="5">
    <source>
        <dbReference type="EMBL" id="KUR73018.1"/>
    </source>
</evidence>
<dbReference type="GO" id="GO:0016740">
    <property type="term" value="F:transferase activity"/>
    <property type="evidence" value="ECO:0007669"/>
    <property type="project" value="UniProtKB-KW"/>
</dbReference>
<evidence type="ECO:0000256" key="2">
    <source>
        <dbReference type="ARBA" id="ARBA00022691"/>
    </source>
</evidence>
<comment type="caution">
    <text evidence="5">The sequence shown here is derived from an EMBL/GenBank/DDBJ whole genome shotgun (WGS) entry which is preliminary data.</text>
</comment>
<proteinExistence type="predicted"/>
<dbReference type="InterPro" id="IPR003616">
    <property type="entry name" value="Post-SET_dom"/>
</dbReference>
<name>A0A117UY58_9SPHN</name>
<dbReference type="STRING" id="1117702.AQZ52_07430"/>
<organism evidence="5 6">
    <name type="scientific">Novosphingobium fuchskuhlense</name>
    <dbReference type="NCBI Taxonomy" id="1117702"/>
    <lineage>
        <taxon>Bacteria</taxon>
        <taxon>Pseudomonadati</taxon>
        <taxon>Pseudomonadota</taxon>
        <taxon>Alphaproteobacteria</taxon>
        <taxon>Sphingomonadales</taxon>
        <taxon>Sphingomonadaceae</taxon>
        <taxon>Novosphingobium</taxon>
    </lineage>
</organism>
<dbReference type="Proteomes" id="UP000058012">
    <property type="component" value="Unassembled WGS sequence"/>
</dbReference>
<evidence type="ECO:0000313" key="6">
    <source>
        <dbReference type="Proteomes" id="UP000058012"/>
    </source>
</evidence>
<dbReference type="EMBL" id="LLZS01000003">
    <property type="protein sequence ID" value="KUR73018.1"/>
    <property type="molecule type" value="Genomic_DNA"/>
</dbReference>
<evidence type="ECO:0008006" key="7">
    <source>
        <dbReference type="Google" id="ProtNLM"/>
    </source>
</evidence>
<dbReference type="AlphaFoldDB" id="A0A117UY58"/>
<dbReference type="PANTHER" id="PTHR12350">
    <property type="entry name" value="HISTONE-LYSINE N-METHYLTRANSFERASE-RELATED"/>
    <property type="match status" value="1"/>
</dbReference>
<protein>
    <recommendedName>
        <fullName evidence="7">SET domain-containing protein</fullName>
    </recommendedName>
</protein>